<dbReference type="GO" id="GO:0016020">
    <property type="term" value="C:membrane"/>
    <property type="evidence" value="ECO:0007669"/>
    <property type="project" value="UniProtKB-SubCell"/>
</dbReference>
<evidence type="ECO:0000256" key="4">
    <source>
        <dbReference type="PROSITE-ProRule" id="PRU00282"/>
    </source>
</evidence>
<dbReference type="GO" id="GO:0006843">
    <property type="term" value="P:mitochondrial citrate transmembrane transport"/>
    <property type="evidence" value="ECO:0007669"/>
    <property type="project" value="TreeGrafter"/>
</dbReference>
<dbReference type="PRINTS" id="PR00700">
    <property type="entry name" value="PRTYPHPHTASE"/>
</dbReference>
<dbReference type="GO" id="GO:0005739">
    <property type="term" value="C:mitochondrion"/>
    <property type="evidence" value="ECO:0007669"/>
    <property type="project" value="TreeGrafter"/>
</dbReference>
<dbReference type="GO" id="GO:0005371">
    <property type="term" value="F:tricarboxylate secondary active transmembrane transporter activity"/>
    <property type="evidence" value="ECO:0007669"/>
    <property type="project" value="TreeGrafter"/>
</dbReference>
<dbReference type="InterPro" id="IPR018108">
    <property type="entry name" value="MCP_transmembrane"/>
</dbReference>
<feature type="domain" description="Tyrosine-protein phosphatase" evidence="5">
    <location>
        <begin position="31"/>
        <end position="310"/>
    </location>
</feature>
<dbReference type="InterPro" id="IPR053017">
    <property type="entry name" value="Mito_Cit/Oxoglu_Carrier"/>
</dbReference>
<dbReference type="SMART" id="SM00404">
    <property type="entry name" value="PTPc_motif"/>
    <property type="match status" value="1"/>
</dbReference>
<evidence type="ECO:0000313" key="7">
    <source>
        <dbReference type="EMBL" id="EME31848.1"/>
    </source>
</evidence>
<sequence length="616" mass="69348">MSILFSLPLKESLAYLLSSKNQPQGDTPSWFVKEFQRVEELSRKLKKEQTFTIAKLPNNQLKNRYVDVVPCDEYCVTVKCCDSVESVYLNASYISDIFPGDDRIYIATQAPIKSCTKEFWHMVLQEETNIIVMVTRLVERGMSKCDVYWPTKEQEVWSLGCIQLFLEDEVVVAEKSVILRHIRLYHKLSDGQVEDRLVYQFQYNGWPDHGIPTEKSSFTFLLEQVEKHRLGKSLVVHCSAGIGRTGVFCTLDILRRYLSSHSFLQRLKALVDKGADKEEIADFLVNLVSETVVQIRKRRPGMIQTAEQFRMESSPLQVQERPMRKPIVWSNIGVGAALQLFEVTTLGQPFEVIKTQLAANRKDSMISALKTIYSRGGLSGFYQGLIPWAWIEASTKGGVLFLAQNEASSFIASLGFSQTISDTAGGVFGGVAQAYTTMGFCTFMKTVEVTRDKTGAGKDLSTLQVAKEVFRTKGISGVYRGVTAVAVRQATNWGSRFGLARITETLFKGKDKDRKLSKWEELGASVVGGALACWNQPIEVIRIEMQSQLKAADRPEKMNIFTCAKYIYKKNGILGFYRGVTPRIGLGVYLTCVMVFGGDQVKELIRARKETKLDKQ</sequence>
<dbReference type="SUPFAM" id="SSF52799">
    <property type="entry name" value="(Phosphotyrosine protein) phosphatases II"/>
    <property type="match status" value="1"/>
</dbReference>
<evidence type="ECO:0000256" key="3">
    <source>
        <dbReference type="ARBA" id="ARBA00023136"/>
    </source>
</evidence>
<feature type="repeat" description="Solcar" evidence="4">
    <location>
        <begin position="424"/>
        <end position="506"/>
    </location>
</feature>
<dbReference type="SMART" id="SM00194">
    <property type="entry name" value="PTPc"/>
    <property type="match status" value="1"/>
</dbReference>
<dbReference type="PANTHER" id="PTHR46982">
    <property type="entry name" value="CITRATE/OXOGLUTARATE CARRIER PROTEIN"/>
    <property type="match status" value="1"/>
</dbReference>
<dbReference type="eggNOG" id="KOG0789">
    <property type="taxonomic scope" value="Eukaryota"/>
</dbReference>
<dbReference type="PROSITE" id="PS50056">
    <property type="entry name" value="TYR_PHOSPHATASE_2"/>
    <property type="match status" value="1"/>
</dbReference>
<dbReference type="InterPro" id="IPR016130">
    <property type="entry name" value="Tyr_Pase_AS"/>
</dbReference>
<dbReference type="AlphaFoldDB" id="M2Y753"/>
<dbReference type="RefSeq" id="XP_005708368.1">
    <property type="nucleotide sequence ID" value="XM_005708311.1"/>
</dbReference>
<dbReference type="SUPFAM" id="SSF103506">
    <property type="entry name" value="Mitochondrial carrier"/>
    <property type="match status" value="1"/>
</dbReference>
<dbReference type="GO" id="GO:0004725">
    <property type="term" value="F:protein tyrosine phosphatase activity"/>
    <property type="evidence" value="ECO:0007669"/>
    <property type="project" value="InterPro"/>
</dbReference>
<evidence type="ECO:0000256" key="1">
    <source>
        <dbReference type="ARBA" id="ARBA00004141"/>
    </source>
</evidence>
<dbReference type="InterPro" id="IPR023395">
    <property type="entry name" value="MCP_dom_sf"/>
</dbReference>
<dbReference type="FunFam" id="1.50.40.10:FF:000078">
    <property type="entry name" value="Mitochondrial DNA replication protein YHM2"/>
    <property type="match status" value="1"/>
</dbReference>
<dbReference type="PANTHER" id="PTHR46982:SF1">
    <property type="entry name" value="CITRATE_OXOGLUTARATE CARRIER PROTEIN"/>
    <property type="match status" value="1"/>
</dbReference>
<comment type="subcellular location">
    <subcellularLocation>
        <location evidence="1">Membrane</location>
        <topology evidence="1">Multi-pass membrane protein</topology>
    </subcellularLocation>
</comment>
<dbReference type="Gene3D" id="3.90.190.10">
    <property type="entry name" value="Protein tyrosine phosphatase superfamily"/>
    <property type="match status" value="1"/>
</dbReference>
<dbReference type="InterPro" id="IPR000242">
    <property type="entry name" value="PTP_cat"/>
</dbReference>
<dbReference type="InterPro" id="IPR000387">
    <property type="entry name" value="Tyr_Pase_dom"/>
</dbReference>
<dbReference type="Proteomes" id="UP000030680">
    <property type="component" value="Unassembled WGS sequence"/>
</dbReference>
<dbReference type="Pfam" id="PF00153">
    <property type="entry name" value="Mito_carr"/>
    <property type="match status" value="3"/>
</dbReference>
<gene>
    <name evidence="7" type="ORF">Gasu_09210</name>
</gene>
<feature type="repeat" description="Solcar" evidence="4">
    <location>
        <begin position="520"/>
        <end position="604"/>
    </location>
</feature>
<feature type="repeat" description="Solcar" evidence="4">
    <location>
        <begin position="327"/>
        <end position="410"/>
    </location>
</feature>
<dbReference type="STRING" id="130081.M2Y753"/>
<dbReference type="PROSITE" id="PS00383">
    <property type="entry name" value="TYR_PHOSPHATASE_1"/>
    <property type="match status" value="1"/>
</dbReference>
<evidence type="ECO:0000256" key="2">
    <source>
        <dbReference type="ARBA" id="ARBA00022692"/>
    </source>
</evidence>
<evidence type="ECO:0000259" key="5">
    <source>
        <dbReference type="PROSITE" id="PS50055"/>
    </source>
</evidence>
<proteinExistence type="predicted"/>
<dbReference type="InterPro" id="IPR003595">
    <property type="entry name" value="Tyr_Pase_cat"/>
</dbReference>
<organism evidence="7 8">
    <name type="scientific">Galdieria sulphuraria</name>
    <name type="common">Red alga</name>
    <dbReference type="NCBI Taxonomy" id="130081"/>
    <lineage>
        <taxon>Eukaryota</taxon>
        <taxon>Rhodophyta</taxon>
        <taxon>Bangiophyceae</taxon>
        <taxon>Galdieriales</taxon>
        <taxon>Galdieriaceae</taxon>
        <taxon>Galdieria</taxon>
    </lineage>
</organism>
<dbReference type="GO" id="GO:0015742">
    <property type="term" value="P:alpha-ketoglutarate transport"/>
    <property type="evidence" value="ECO:0007669"/>
    <property type="project" value="TreeGrafter"/>
</dbReference>
<dbReference type="EMBL" id="KB454489">
    <property type="protein sequence ID" value="EME31848.1"/>
    <property type="molecule type" value="Genomic_DNA"/>
</dbReference>
<keyword evidence="2 4" id="KW-0812">Transmembrane</keyword>
<name>M2Y753_GALSU</name>
<dbReference type="PROSITE" id="PS50920">
    <property type="entry name" value="SOLCAR"/>
    <property type="match status" value="3"/>
</dbReference>
<keyword evidence="3 4" id="KW-0472">Membrane</keyword>
<keyword evidence="8" id="KW-1185">Reference proteome</keyword>
<dbReference type="OrthoDB" id="10253709at2759"/>
<accession>M2Y753</accession>
<feature type="domain" description="Tyrosine specific protein phosphatases" evidence="6">
    <location>
        <begin position="216"/>
        <end position="310"/>
    </location>
</feature>
<protein>
    <submittedName>
        <fullName evidence="7">Mitochondrial carrier, putative isoform 1</fullName>
    </submittedName>
</protein>
<dbReference type="GeneID" id="17090465"/>
<evidence type="ECO:0000313" key="8">
    <source>
        <dbReference type="Proteomes" id="UP000030680"/>
    </source>
</evidence>
<dbReference type="InterPro" id="IPR029021">
    <property type="entry name" value="Prot-tyrosine_phosphatase-like"/>
</dbReference>
<dbReference type="PROSITE" id="PS50055">
    <property type="entry name" value="TYR_PHOSPHATASE_PTP"/>
    <property type="match status" value="1"/>
</dbReference>
<dbReference type="eggNOG" id="KOG0756">
    <property type="taxonomic scope" value="Eukaryota"/>
</dbReference>
<evidence type="ECO:0000259" key="6">
    <source>
        <dbReference type="PROSITE" id="PS50056"/>
    </source>
</evidence>
<dbReference type="Pfam" id="PF00102">
    <property type="entry name" value="Y_phosphatase"/>
    <property type="match status" value="1"/>
</dbReference>
<dbReference type="Gene3D" id="1.50.40.10">
    <property type="entry name" value="Mitochondrial carrier domain"/>
    <property type="match status" value="1"/>
</dbReference>
<dbReference type="Gramene" id="EME31848">
    <property type="protein sequence ID" value="EME31848"/>
    <property type="gene ID" value="Gasu_09210"/>
</dbReference>
<dbReference type="CDD" id="cd00047">
    <property type="entry name" value="PTPc"/>
    <property type="match status" value="1"/>
</dbReference>
<reference evidence="8" key="1">
    <citation type="journal article" date="2013" name="Science">
        <title>Gene transfer from bacteria and archaea facilitated evolution of an extremophilic eukaryote.</title>
        <authorList>
            <person name="Schonknecht G."/>
            <person name="Chen W.H."/>
            <person name="Ternes C.M."/>
            <person name="Barbier G.G."/>
            <person name="Shrestha R.P."/>
            <person name="Stanke M."/>
            <person name="Brautigam A."/>
            <person name="Baker B.J."/>
            <person name="Banfield J.F."/>
            <person name="Garavito R.M."/>
            <person name="Carr K."/>
            <person name="Wilkerson C."/>
            <person name="Rensing S.A."/>
            <person name="Gagneul D."/>
            <person name="Dickenson N.E."/>
            <person name="Oesterhelt C."/>
            <person name="Lercher M.J."/>
            <person name="Weber A.P."/>
        </authorList>
    </citation>
    <scope>NUCLEOTIDE SEQUENCE [LARGE SCALE GENOMIC DNA]</scope>
    <source>
        <strain evidence="8">074W</strain>
    </source>
</reference>